<dbReference type="RefSeq" id="WP_153354267.1">
    <property type="nucleotide sequence ID" value="NZ_JAYKOO010000010.1"/>
</dbReference>
<protein>
    <recommendedName>
        <fullName evidence="3">DUF3606 domain-containing protein</fullName>
    </recommendedName>
</protein>
<proteinExistence type="predicted"/>
<dbReference type="Proteomes" id="UP000435138">
    <property type="component" value="Unassembled WGS sequence"/>
</dbReference>
<comment type="caution">
    <text evidence="1">The sequence shown here is derived from an EMBL/GenBank/DDBJ whole genome shotgun (WGS) entry which is preliminary data.</text>
</comment>
<sequence length="59" mass="6708">MQDNTVQNYTPSELSDRYSIELGEAQRLITSFGADRTELDRLLGARGRIHEEIETRLAA</sequence>
<dbReference type="EMBL" id="WIXI01000042">
    <property type="protein sequence ID" value="MQY46780.1"/>
    <property type="molecule type" value="Genomic_DNA"/>
</dbReference>
<reference evidence="1 2" key="1">
    <citation type="submission" date="2019-11" db="EMBL/GenBank/DDBJ databases">
        <title>Genome analysis of Rhizobacterium cereale a novel genus and species isolated from maize roots in North Spain.</title>
        <authorList>
            <person name="Menendez E."/>
            <person name="Flores-Felix J.D."/>
            <person name="Ramirez-Bahena M.-H."/>
            <person name="Igual J.M."/>
            <person name="Garcia-Fraile P."/>
            <person name="Peix A."/>
            <person name="Velazquez E."/>
        </authorList>
    </citation>
    <scope>NUCLEOTIDE SEQUENCE [LARGE SCALE GENOMIC DNA]</scope>
    <source>
        <strain evidence="1 2">RZME27</strain>
    </source>
</reference>
<evidence type="ECO:0000313" key="2">
    <source>
        <dbReference type="Proteomes" id="UP000435138"/>
    </source>
</evidence>
<dbReference type="AlphaFoldDB" id="A0A6A8AAW1"/>
<keyword evidence="2" id="KW-1185">Reference proteome</keyword>
<evidence type="ECO:0008006" key="3">
    <source>
        <dbReference type="Google" id="ProtNLM"/>
    </source>
</evidence>
<gene>
    <name evidence="1" type="ORF">GAO09_12140</name>
</gene>
<name>A0A6A8AAW1_9HYPH</name>
<evidence type="ECO:0000313" key="1">
    <source>
        <dbReference type="EMBL" id="MQY46780.1"/>
    </source>
</evidence>
<accession>A0A6A8AAW1</accession>
<organism evidence="1 2">
    <name type="scientific">Endobacterium cereale</name>
    <dbReference type="NCBI Taxonomy" id="2663029"/>
    <lineage>
        <taxon>Bacteria</taxon>
        <taxon>Pseudomonadati</taxon>
        <taxon>Pseudomonadota</taxon>
        <taxon>Alphaproteobacteria</taxon>
        <taxon>Hyphomicrobiales</taxon>
        <taxon>Rhizobiaceae</taxon>
        <taxon>Endobacterium</taxon>
    </lineage>
</organism>